<gene>
    <name evidence="2" type="ORF">MSPICULIGERA_LOCUS19879</name>
</gene>
<keyword evidence="1" id="KW-0732">Signal</keyword>
<keyword evidence="3" id="KW-1185">Reference proteome</keyword>
<feature type="non-terminal residue" evidence="2">
    <location>
        <position position="445"/>
    </location>
</feature>
<dbReference type="AlphaFoldDB" id="A0AA36D8G4"/>
<evidence type="ECO:0000313" key="3">
    <source>
        <dbReference type="Proteomes" id="UP001177023"/>
    </source>
</evidence>
<name>A0AA36D8G4_9BILA</name>
<feature type="chain" id="PRO_5041468388" evidence="1">
    <location>
        <begin position="21"/>
        <end position="445"/>
    </location>
</feature>
<dbReference type="EMBL" id="CATQJA010002663">
    <property type="protein sequence ID" value="CAJ0581724.1"/>
    <property type="molecule type" value="Genomic_DNA"/>
</dbReference>
<proteinExistence type="predicted"/>
<protein>
    <submittedName>
        <fullName evidence="2">Uncharacterized protein</fullName>
    </submittedName>
</protein>
<reference evidence="2" key="1">
    <citation type="submission" date="2023-06" db="EMBL/GenBank/DDBJ databases">
        <authorList>
            <person name="Delattre M."/>
        </authorList>
    </citation>
    <scope>NUCLEOTIDE SEQUENCE</scope>
    <source>
        <strain evidence="2">AF72</strain>
    </source>
</reference>
<comment type="caution">
    <text evidence="2">The sequence shown here is derived from an EMBL/GenBank/DDBJ whole genome shotgun (WGS) entry which is preliminary data.</text>
</comment>
<feature type="signal peptide" evidence="1">
    <location>
        <begin position="1"/>
        <end position="20"/>
    </location>
</feature>
<accession>A0AA36D8G4</accession>
<organism evidence="2 3">
    <name type="scientific">Mesorhabditis spiculigera</name>
    <dbReference type="NCBI Taxonomy" id="96644"/>
    <lineage>
        <taxon>Eukaryota</taxon>
        <taxon>Metazoa</taxon>
        <taxon>Ecdysozoa</taxon>
        <taxon>Nematoda</taxon>
        <taxon>Chromadorea</taxon>
        <taxon>Rhabditida</taxon>
        <taxon>Rhabditina</taxon>
        <taxon>Rhabditomorpha</taxon>
        <taxon>Rhabditoidea</taxon>
        <taxon>Rhabditidae</taxon>
        <taxon>Mesorhabditinae</taxon>
        <taxon>Mesorhabditis</taxon>
    </lineage>
</organism>
<evidence type="ECO:0000313" key="2">
    <source>
        <dbReference type="EMBL" id="CAJ0581724.1"/>
    </source>
</evidence>
<sequence length="445" mass="49588">MMLPTRKLLLFLIFTANTAGTDYGEAFQRYTESWWTVAQPGFEGLEKMRALAGRADTLLTLAGPVGAVIAAGAKVIFPPTSPEARAIEQLKTQIFEQNQAIRHALLAGFAATHKAMVSLSWDERVRTPVTKLEEAFNDVLLDPATMHLHTDDYKNRCKDNTPLSVLKTIYDLVVRPCAIPTEADVLLSISARKTLRRIESTLPSPAPHTAAKYADAKKDFIVRITQTQDSRAYAKLEKLTKAQPDTFEKLIELMKGEYDDLMQPACILSAVYEEADGSRVALDMELLQIEQTIKSLILYGGACLNITEDGNPFRIEAKRKELASIITEITRHAADWAEKTEETAWPLGQHERAKNQLWSLIPATAEAAAAVVQQAFETSGLKQYEYQTVAHPGSLKPGAQYVTQGSNRTYYCVKDTAGWTVHIYRFNYSDRGQRRGSGKRFKTVA</sequence>
<evidence type="ECO:0000256" key="1">
    <source>
        <dbReference type="SAM" id="SignalP"/>
    </source>
</evidence>
<dbReference type="Proteomes" id="UP001177023">
    <property type="component" value="Unassembled WGS sequence"/>
</dbReference>